<feature type="transmembrane region" description="Helical" evidence="1">
    <location>
        <begin position="15"/>
        <end position="32"/>
    </location>
</feature>
<evidence type="ECO:0000313" key="3">
    <source>
        <dbReference type="Proteomes" id="UP000594263"/>
    </source>
</evidence>
<organism evidence="2 3">
    <name type="scientific">Kalanchoe fedtschenkoi</name>
    <name type="common">Lavender scallops</name>
    <name type="synonym">South American air plant</name>
    <dbReference type="NCBI Taxonomy" id="63787"/>
    <lineage>
        <taxon>Eukaryota</taxon>
        <taxon>Viridiplantae</taxon>
        <taxon>Streptophyta</taxon>
        <taxon>Embryophyta</taxon>
        <taxon>Tracheophyta</taxon>
        <taxon>Spermatophyta</taxon>
        <taxon>Magnoliopsida</taxon>
        <taxon>eudicotyledons</taxon>
        <taxon>Gunneridae</taxon>
        <taxon>Pentapetalae</taxon>
        <taxon>Saxifragales</taxon>
        <taxon>Crassulaceae</taxon>
        <taxon>Kalanchoe</taxon>
    </lineage>
</organism>
<dbReference type="AlphaFoldDB" id="A0A7N0UC08"/>
<sequence length="59" mass="6695">MLPIRSLCFHLPLKFFYLTSSSPFTTLFFLSLPQKSLILRLPVTSADSSDCLKGTMARR</sequence>
<dbReference type="EnsemblPlants" id="Kaladp0059s0132.1.v1.1">
    <property type="protein sequence ID" value="Kaladp0059s0132.1.v1.1"/>
    <property type="gene ID" value="Kaladp0059s0132.v1.1"/>
</dbReference>
<evidence type="ECO:0000256" key="1">
    <source>
        <dbReference type="SAM" id="Phobius"/>
    </source>
</evidence>
<proteinExistence type="predicted"/>
<keyword evidence="3" id="KW-1185">Reference proteome</keyword>
<dbReference type="Gramene" id="Kaladp0059s0132.1.v1.1">
    <property type="protein sequence ID" value="Kaladp0059s0132.1.v1.1"/>
    <property type="gene ID" value="Kaladp0059s0132.v1.1"/>
</dbReference>
<keyword evidence="1" id="KW-0812">Transmembrane</keyword>
<dbReference type="Proteomes" id="UP000594263">
    <property type="component" value="Unplaced"/>
</dbReference>
<keyword evidence="1" id="KW-1133">Transmembrane helix</keyword>
<reference evidence="2" key="1">
    <citation type="submission" date="2021-01" db="UniProtKB">
        <authorList>
            <consortium name="EnsemblPlants"/>
        </authorList>
    </citation>
    <scope>IDENTIFICATION</scope>
</reference>
<keyword evidence="1" id="KW-0472">Membrane</keyword>
<evidence type="ECO:0000313" key="2">
    <source>
        <dbReference type="EnsemblPlants" id="Kaladp0059s0132.1.v1.1"/>
    </source>
</evidence>
<accession>A0A7N0UC08</accession>
<name>A0A7N0UC08_KALFE</name>
<protein>
    <submittedName>
        <fullName evidence="2">Uncharacterized protein</fullName>
    </submittedName>
</protein>